<evidence type="ECO:0000256" key="1">
    <source>
        <dbReference type="SAM" id="MobiDB-lite"/>
    </source>
</evidence>
<feature type="compositionally biased region" description="Acidic residues" evidence="1">
    <location>
        <begin position="48"/>
        <end position="59"/>
    </location>
</feature>
<name>A0ABQ2DPP5_9BACI</name>
<sequence>MTVLVEEVRCHNNIFFEDFRKDSDTMDNIEVEDNETAPQEEGTNSDEAPIEDVTTEVDTQELNKK</sequence>
<dbReference type="Proteomes" id="UP000634435">
    <property type="component" value="Unassembled WGS sequence"/>
</dbReference>
<organism evidence="2 3">
    <name type="scientific">Virgibacillus kapii</name>
    <dbReference type="NCBI Taxonomy" id="1638645"/>
    <lineage>
        <taxon>Bacteria</taxon>
        <taxon>Bacillati</taxon>
        <taxon>Bacillota</taxon>
        <taxon>Bacilli</taxon>
        <taxon>Bacillales</taxon>
        <taxon>Bacillaceae</taxon>
        <taxon>Virgibacillus</taxon>
    </lineage>
</organism>
<comment type="caution">
    <text evidence="2">The sequence shown here is derived from an EMBL/GenBank/DDBJ whole genome shotgun (WGS) entry which is preliminary data.</text>
</comment>
<evidence type="ECO:0000313" key="3">
    <source>
        <dbReference type="Proteomes" id="UP000634435"/>
    </source>
</evidence>
<protein>
    <submittedName>
        <fullName evidence="2">Uncharacterized protein</fullName>
    </submittedName>
</protein>
<proteinExistence type="predicted"/>
<dbReference type="EMBL" id="BMPN01000004">
    <property type="protein sequence ID" value="GGJ63320.1"/>
    <property type="molecule type" value="Genomic_DNA"/>
</dbReference>
<accession>A0ABQ2DPP5</accession>
<gene>
    <name evidence="2" type="ORF">GCM10007111_26640</name>
</gene>
<evidence type="ECO:0000313" key="2">
    <source>
        <dbReference type="EMBL" id="GGJ63320.1"/>
    </source>
</evidence>
<reference evidence="3" key="1">
    <citation type="journal article" date="2019" name="Int. J. Syst. Evol. Microbiol.">
        <title>The Global Catalogue of Microorganisms (GCM) 10K type strain sequencing project: providing services to taxonomists for standard genome sequencing and annotation.</title>
        <authorList>
            <consortium name="The Broad Institute Genomics Platform"/>
            <consortium name="The Broad Institute Genome Sequencing Center for Infectious Disease"/>
            <person name="Wu L."/>
            <person name="Ma J."/>
        </authorList>
    </citation>
    <scope>NUCLEOTIDE SEQUENCE [LARGE SCALE GENOMIC DNA]</scope>
    <source>
        <strain evidence="3">JCM 30071</strain>
    </source>
</reference>
<feature type="region of interest" description="Disordered" evidence="1">
    <location>
        <begin position="32"/>
        <end position="65"/>
    </location>
</feature>
<keyword evidence="3" id="KW-1185">Reference proteome</keyword>